<dbReference type="SUPFAM" id="SSF51182">
    <property type="entry name" value="RmlC-like cupins"/>
    <property type="match status" value="1"/>
</dbReference>
<protein>
    <recommendedName>
        <fullName evidence="3">3-hydroxyanthranilate 3,4-dioxygenase</fullName>
    </recommendedName>
</protein>
<evidence type="ECO:0000313" key="1">
    <source>
        <dbReference type="EMBL" id="MFD1519166.1"/>
    </source>
</evidence>
<accession>A0ABW4EU54</accession>
<sequence>MREHPVRKKTINTFKEAKKTWGSYDDFPLAAAGVDPAPHLSRNRVAQPFHLVTAMDELLVTMAGTGHVEFRTPSGTKTLEFEPGDVIYLPARMPSRVLPATEAIHVRLKTTAPFQEAAAFFCTSCDSLLHSVEFVVDVPQRAYWDAVVAFNSTVDQRTCSTCGVVADPVDLSDIAWDDVADVLTA</sequence>
<evidence type="ECO:0008006" key="3">
    <source>
        <dbReference type="Google" id="ProtNLM"/>
    </source>
</evidence>
<comment type="caution">
    <text evidence="1">The sequence shown here is derived from an EMBL/GenBank/DDBJ whole genome shotgun (WGS) entry which is preliminary data.</text>
</comment>
<dbReference type="InterPro" id="IPR014710">
    <property type="entry name" value="RmlC-like_jellyroll"/>
</dbReference>
<reference evidence="2" key="1">
    <citation type="journal article" date="2019" name="Int. J. Syst. Evol. Microbiol.">
        <title>The Global Catalogue of Microorganisms (GCM) 10K type strain sequencing project: providing services to taxonomists for standard genome sequencing and annotation.</title>
        <authorList>
            <consortium name="The Broad Institute Genomics Platform"/>
            <consortium name="The Broad Institute Genome Sequencing Center for Infectious Disease"/>
            <person name="Wu L."/>
            <person name="Ma J."/>
        </authorList>
    </citation>
    <scope>NUCLEOTIDE SEQUENCE [LARGE SCALE GENOMIC DNA]</scope>
    <source>
        <strain evidence="2">CCM 7043</strain>
    </source>
</reference>
<dbReference type="Gene3D" id="2.60.120.10">
    <property type="entry name" value="Jelly Rolls"/>
    <property type="match status" value="1"/>
</dbReference>
<name>A0ABW4EU54_9PSEU</name>
<dbReference type="EMBL" id="JBHUCO010000015">
    <property type="protein sequence ID" value="MFD1519166.1"/>
    <property type="molecule type" value="Genomic_DNA"/>
</dbReference>
<dbReference type="RefSeq" id="WP_344718698.1">
    <property type="nucleotide sequence ID" value="NZ_BAAAUS010000001.1"/>
</dbReference>
<dbReference type="Proteomes" id="UP001597114">
    <property type="component" value="Unassembled WGS sequence"/>
</dbReference>
<evidence type="ECO:0000313" key="2">
    <source>
        <dbReference type="Proteomes" id="UP001597114"/>
    </source>
</evidence>
<organism evidence="1 2">
    <name type="scientific">Pseudonocardia yunnanensis</name>
    <dbReference type="NCBI Taxonomy" id="58107"/>
    <lineage>
        <taxon>Bacteria</taxon>
        <taxon>Bacillati</taxon>
        <taxon>Actinomycetota</taxon>
        <taxon>Actinomycetes</taxon>
        <taxon>Pseudonocardiales</taxon>
        <taxon>Pseudonocardiaceae</taxon>
        <taxon>Pseudonocardia</taxon>
    </lineage>
</organism>
<proteinExistence type="predicted"/>
<dbReference type="InterPro" id="IPR011051">
    <property type="entry name" value="RmlC_Cupin_sf"/>
</dbReference>
<keyword evidence="2" id="KW-1185">Reference proteome</keyword>
<gene>
    <name evidence="1" type="ORF">ACFSJD_16850</name>
</gene>